<dbReference type="AlphaFoldDB" id="A0AA96WM19"/>
<reference evidence="1" key="1">
    <citation type="submission" date="2020-05" db="EMBL/GenBank/DDBJ databases">
        <authorList>
            <person name="Zhu T."/>
            <person name="Keshari N."/>
            <person name="Lu X."/>
        </authorList>
    </citation>
    <scope>NUCLEOTIDE SEQUENCE</scope>
    <source>
        <strain evidence="1">NK1-12</strain>
    </source>
</reference>
<proteinExistence type="predicted"/>
<sequence length="37" mass="4390">MPSPFSGMNPYLEQPEFWSDFHNQLVVGIWLARWCCC</sequence>
<name>A0AA96WM19_9CYAN</name>
<dbReference type="InterPro" id="IPR025132">
    <property type="entry name" value="DUF4058"/>
</dbReference>
<dbReference type="Pfam" id="PF13267">
    <property type="entry name" value="DUF4058"/>
    <property type="match status" value="1"/>
</dbReference>
<accession>A0AA96WM19</accession>
<organism evidence="1">
    <name type="scientific">Leptolyngbya sp. NK1-12</name>
    <dbReference type="NCBI Taxonomy" id="2547451"/>
    <lineage>
        <taxon>Bacteria</taxon>
        <taxon>Bacillati</taxon>
        <taxon>Cyanobacteriota</taxon>
        <taxon>Cyanophyceae</taxon>
        <taxon>Leptolyngbyales</taxon>
        <taxon>Leptolyngbyaceae</taxon>
        <taxon>Leptolyngbya group</taxon>
        <taxon>Leptolyngbya</taxon>
    </lineage>
</organism>
<dbReference type="EMBL" id="CP053587">
    <property type="protein sequence ID" value="WNZ27709.1"/>
    <property type="molecule type" value="Genomic_DNA"/>
</dbReference>
<gene>
    <name evidence="1" type="ORF">HJG54_33220</name>
</gene>
<evidence type="ECO:0000313" key="1">
    <source>
        <dbReference type="EMBL" id="WNZ27709.1"/>
    </source>
</evidence>
<protein>
    <submittedName>
        <fullName evidence="1">DUF4058 family protein</fullName>
    </submittedName>
</protein>